<feature type="transmembrane region" description="Helical" evidence="1">
    <location>
        <begin position="236"/>
        <end position="258"/>
    </location>
</feature>
<dbReference type="AlphaFoldDB" id="A0A5C7G6V4"/>
<dbReference type="Proteomes" id="UP000321413">
    <property type="component" value="Unassembled WGS sequence"/>
</dbReference>
<feature type="transmembrane region" description="Helical" evidence="1">
    <location>
        <begin position="168"/>
        <end position="190"/>
    </location>
</feature>
<feature type="transmembrane region" description="Helical" evidence="1">
    <location>
        <begin position="6"/>
        <end position="27"/>
    </location>
</feature>
<name>A0A5C7G6V4_9BURK</name>
<reference evidence="2 3" key="1">
    <citation type="submission" date="2019-08" db="EMBL/GenBank/DDBJ databases">
        <title>Massilia golmudensis sp. nov., isolated from sand in the Qinghai-Tibetan Plateau.</title>
        <authorList>
            <person name="Zhang B."/>
        </authorList>
    </citation>
    <scope>NUCLEOTIDE SEQUENCE [LARGE SCALE GENOMIC DNA]</scope>
    <source>
        <strain evidence="2 3">GEM5</strain>
    </source>
</reference>
<keyword evidence="1" id="KW-0812">Transmembrane</keyword>
<accession>A0A5C7G6V4</accession>
<protein>
    <submittedName>
        <fullName evidence="2">Uncharacterized protein</fullName>
    </submittedName>
</protein>
<organism evidence="2 3">
    <name type="scientific">Massilia arenae</name>
    <dbReference type="NCBI Taxonomy" id="2603288"/>
    <lineage>
        <taxon>Bacteria</taxon>
        <taxon>Pseudomonadati</taxon>
        <taxon>Pseudomonadota</taxon>
        <taxon>Betaproteobacteria</taxon>
        <taxon>Burkholderiales</taxon>
        <taxon>Oxalobacteraceae</taxon>
        <taxon>Telluria group</taxon>
        <taxon>Massilia</taxon>
    </lineage>
</organism>
<keyword evidence="1" id="KW-0472">Membrane</keyword>
<sequence length="323" mass="34602">MFGSTVLEVAIGLAFCYGTLALVVTTLQEALAASFQLRAGTLQDAVKRMLNDPRFEATARVLYAHPLVNPRAGGLDPGARLPARHRLTPWPSYIEPANFAIALIDAIRGSQGSLEADIAAVPDPQLRRTLQTLYRQADGDLQHFQAALAGWFETAMERLSGVYKRRQLLISFLVSLLLTILFNIDSIHLFQTLWQHPAMAAHITAVPDGLDAEVMAQLWVLPIGWQTFPPILNAAFALQASGWLVTASTTLFGAPFWFDILQRAINLRGTGAKPAPFNVEQALAPTPAPAAARAPDGVTVVVAPAVAPVVAPAVAPAVAPVQS</sequence>
<comment type="caution">
    <text evidence="2">The sequence shown here is derived from an EMBL/GenBank/DDBJ whole genome shotgun (WGS) entry which is preliminary data.</text>
</comment>
<evidence type="ECO:0000256" key="1">
    <source>
        <dbReference type="SAM" id="Phobius"/>
    </source>
</evidence>
<proteinExistence type="predicted"/>
<gene>
    <name evidence="2" type="ORF">FVD38_03240</name>
</gene>
<keyword evidence="1" id="KW-1133">Transmembrane helix</keyword>
<dbReference type="EMBL" id="VPFD01000003">
    <property type="protein sequence ID" value="TXG01602.1"/>
    <property type="molecule type" value="Genomic_DNA"/>
</dbReference>
<keyword evidence="3" id="KW-1185">Reference proteome</keyword>
<dbReference type="RefSeq" id="WP_147933502.1">
    <property type="nucleotide sequence ID" value="NZ_VPFD01000003.1"/>
</dbReference>
<evidence type="ECO:0000313" key="2">
    <source>
        <dbReference type="EMBL" id="TXG01602.1"/>
    </source>
</evidence>
<evidence type="ECO:0000313" key="3">
    <source>
        <dbReference type="Proteomes" id="UP000321413"/>
    </source>
</evidence>